<proteinExistence type="predicted"/>
<sequence>MAEILDKLHVKCNGCILYIELIIIYSLLLDIGPGGHHSVSLWQVDSIPGTLGGLYLWMCQQLFADVTHYLSLVRPMFNVLLASRHPSHLHRSTTVLPLATLMSSLKNLHSVSNHSQYSSQYL</sequence>
<evidence type="ECO:0000313" key="1">
    <source>
        <dbReference type="EMBL" id="KAF6035004.1"/>
    </source>
</evidence>
<evidence type="ECO:0000313" key="2">
    <source>
        <dbReference type="Proteomes" id="UP000593567"/>
    </source>
</evidence>
<reference evidence="1" key="1">
    <citation type="submission" date="2020-06" db="EMBL/GenBank/DDBJ databases">
        <title>Draft genome of Bugula neritina, a colonial animal packing powerful symbionts and potential medicines.</title>
        <authorList>
            <person name="Rayko M."/>
        </authorList>
    </citation>
    <scope>NUCLEOTIDE SEQUENCE [LARGE SCALE GENOMIC DNA]</scope>
    <source>
        <strain evidence="1">Kwan_BN1</strain>
    </source>
</reference>
<dbReference type="OrthoDB" id="427518at2759"/>
<keyword evidence="2" id="KW-1185">Reference proteome</keyword>
<gene>
    <name evidence="1" type="ORF">EB796_006692</name>
</gene>
<comment type="caution">
    <text evidence="1">The sequence shown here is derived from an EMBL/GenBank/DDBJ whole genome shotgun (WGS) entry which is preliminary data.</text>
</comment>
<protein>
    <submittedName>
        <fullName evidence="1">ANKRD50</fullName>
    </submittedName>
</protein>
<dbReference type="EMBL" id="VXIV02000953">
    <property type="protein sequence ID" value="KAF6035004.1"/>
    <property type="molecule type" value="Genomic_DNA"/>
</dbReference>
<name>A0A7J7KAM5_BUGNE</name>
<organism evidence="1 2">
    <name type="scientific">Bugula neritina</name>
    <name type="common">Brown bryozoan</name>
    <name type="synonym">Sertularia neritina</name>
    <dbReference type="NCBI Taxonomy" id="10212"/>
    <lineage>
        <taxon>Eukaryota</taxon>
        <taxon>Metazoa</taxon>
        <taxon>Spiralia</taxon>
        <taxon>Lophotrochozoa</taxon>
        <taxon>Bryozoa</taxon>
        <taxon>Gymnolaemata</taxon>
        <taxon>Cheilostomatida</taxon>
        <taxon>Flustrina</taxon>
        <taxon>Buguloidea</taxon>
        <taxon>Bugulidae</taxon>
        <taxon>Bugula</taxon>
    </lineage>
</organism>
<dbReference type="AlphaFoldDB" id="A0A7J7KAM5"/>
<dbReference type="Proteomes" id="UP000593567">
    <property type="component" value="Unassembled WGS sequence"/>
</dbReference>
<accession>A0A7J7KAM5</accession>